<dbReference type="AlphaFoldDB" id="A0A8X6NAI2"/>
<evidence type="ECO:0000313" key="1">
    <source>
        <dbReference type="EMBL" id="GFT02775.1"/>
    </source>
</evidence>
<reference evidence="1" key="1">
    <citation type="submission" date="2020-08" db="EMBL/GenBank/DDBJ databases">
        <title>Multicomponent nature underlies the extraordinary mechanical properties of spider dragline silk.</title>
        <authorList>
            <person name="Kono N."/>
            <person name="Nakamura H."/>
            <person name="Mori M."/>
            <person name="Yoshida Y."/>
            <person name="Ohtoshi R."/>
            <person name="Malay A.D."/>
            <person name="Moran D.A.P."/>
            <person name="Tomita M."/>
            <person name="Numata K."/>
            <person name="Arakawa K."/>
        </authorList>
    </citation>
    <scope>NUCLEOTIDE SEQUENCE</scope>
</reference>
<dbReference type="EMBL" id="BMAW01102129">
    <property type="protein sequence ID" value="GFT02775.1"/>
    <property type="molecule type" value="Genomic_DNA"/>
</dbReference>
<dbReference type="Proteomes" id="UP000887013">
    <property type="component" value="Unassembled WGS sequence"/>
</dbReference>
<accession>A0A8X6NAI2</accession>
<sequence length="69" mass="7947">TVPNVIKKIVHWQPKRLYFSNARYLSRTLREKCPFGRSETLRPSRGAFCVVPSLLRHFGSTDAGQRRCG</sequence>
<comment type="caution">
    <text evidence="1">The sequence shown here is derived from an EMBL/GenBank/DDBJ whole genome shotgun (WGS) entry which is preliminary data.</text>
</comment>
<evidence type="ECO:0000313" key="2">
    <source>
        <dbReference type="Proteomes" id="UP000887013"/>
    </source>
</evidence>
<keyword evidence="2" id="KW-1185">Reference proteome</keyword>
<protein>
    <submittedName>
        <fullName evidence="1">Uncharacterized protein</fullName>
    </submittedName>
</protein>
<gene>
    <name evidence="1" type="ORF">NPIL_255651</name>
</gene>
<organism evidence="1 2">
    <name type="scientific">Nephila pilipes</name>
    <name type="common">Giant wood spider</name>
    <name type="synonym">Nephila maculata</name>
    <dbReference type="NCBI Taxonomy" id="299642"/>
    <lineage>
        <taxon>Eukaryota</taxon>
        <taxon>Metazoa</taxon>
        <taxon>Ecdysozoa</taxon>
        <taxon>Arthropoda</taxon>
        <taxon>Chelicerata</taxon>
        <taxon>Arachnida</taxon>
        <taxon>Araneae</taxon>
        <taxon>Araneomorphae</taxon>
        <taxon>Entelegynae</taxon>
        <taxon>Araneoidea</taxon>
        <taxon>Nephilidae</taxon>
        <taxon>Nephila</taxon>
    </lineage>
</organism>
<proteinExistence type="predicted"/>
<name>A0A8X6NAI2_NEPPI</name>
<feature type="non-terminal residue" evidence="1">
    <location>
        <position position="1"/>
    </location>
</feature>